<feature type="region of interest" description="Disordered" evidence="1">
    <location>
        <begin position="400"/>
        <end position="454"/>
    </location>
</feature>
<feature type="region of interest" description="Disordered" evidence="1">
    <location>
        <begin position="106"/>
        <end position="144"/>
    </location>
</feature>
<evidence type="ECO:0000313" key="2">
    <source>
        <dbReference type="EMBL" id="KAE8238216.1"/>
    </source>
</evidence>
<dbReference type="Proteomes" id="UP000077671">
    <property type="component" value="Unassembled WGS sequence"/>
</dbReference>
<accession>A0A8T8SEN6</accession>
<reference evidence="2" key="1">
    <citation type="submission" date="2016-04" db="EMBL/GenBank/DDBJ databases">
        <authorList>
            <person name="Nguyen H.D."/>
            <person name="Kesanakurti P."/>
            <person name="Cullis J."/>
            <person name="Levesque C.A."/>
            <person name="Hambleton S."/>
        </authorList>
    </citation>
    <scope>NUCLEOTIDE SEQUENCE</scope>
    <source>
        <strain evidence="2">DAOMC 238032</strain>
    </source>
</reference>
<feature type="region of interest" description="Disordered" evidence="1">
    <location>
        <begin position="195"/>
        <end position="219"/>
    </location>
</feature>
<organism evidence="2 3">
    <name type="scientific">Tilletia caries</name>
    <name type="common">wheat bunt fungus</name>
    <dbReference type="NCBI Taxonomy" id="13290"/>
    <lineage>
        <taxon>Eukaryota</taxon>
        <taxon>Fungi</taxon>
        <taxon>Dikarya</taxon>
        <taxon>Basidiomycota</taxon>
        <taxon>Ustilaginomycotina</taxon>
        <taxon>Exobasidiomycetes</taxon>
        <taxon>Tilletiales</taxon>
        <taxon>Tilletiaceae</taxon>
        <taxon>Tilletia</taxon>
    </lineage>
</organism>
<dbReference type="EMBL" id="LWDD02003044">
    <property type="protein sequence ID" value="KAE8238216.1"/>
    <property type="molecule type" value="Genomic_DNA"/>
</dbReference>
<comment type="caution">
    <text evidence="2">The sequence shown here is derived from an EMBL/GenBank/DDBJ whole genome shotgun (WGS) entry which is preliminary data.</text>
</comment>
<protein>
    <recommendedName>
        <fullName evidence="4">Retrotransposon gag domain-containing protein</fullName>
    </recommendedName>
</protein>
<gene>
    <name evidence="2" type="ORF">A4X03_0g8903</name>
</gene>
<evidence type="ECO:0000256" key="1">
    <source>
        <dbReference type="SAM" id="MobiDB-lite"/>
    </source>
</evidence>
<feature type="compositionally biased region" description="Low complexity" evidence="1">
    <location>
        <begin position="1"/>
        <end position="15"/>
    </location>
</feature>
<evidence type="ECO:0008006" key="4">
    <source>
        <dbReference type="Google" id="ProtNLM"/>
    </source>
</evidence>
<feature type="compositionally biased region" description="Polar residues" evidence="1">
    <location>
        <begin position="111"/>
        <end position="127"/>
    </location>
</feature>
<name>A0A8T8SEN6_9BASI</name>
<feature type="compositionally biased region" description="Low complexity" evidence="1">
    <location>
        <begin position="403"/>
        <end position="447"/>
    </location>
</feature>
<evidence type="ECO:0000313" key="3">
    <source>
        <dbReference type="Proteomes" id="UP000077671"/>
    </source>
</evidence>
<proteinExistence type="predicted"/>
<feature type="region of interest" description="Disordered" evidence="1">
    <location>
        <begin position="1"/>
        <end position="50"/>
    </location>
</feature>
<reference evidence="2" key="2">
    <citation type="journal article" date="2019" name="IMA Fungus">
        <title>Genome sequencing and comparison of five Tilletia species to identify candidate genes for the detection of regulated species infecting wheat.</title>
        <authorList>
            <person name="Nguyen H.D.T."/>
            <person name="Sultana T."/>
            <person name="Kesanakurti P."/>
            <person name="Hambleton S."/>
        </authorList>
    </citation>
    <scope>NUCLEOTIDE SEQUENCE</scope>
    <source>
        <strain evidence="2">DAOMC 238032</strain>
    </source>
</reference>
<feature type="compositionally biased region" description="Polar residues" evidence="1">
    <location>
        <begin position="206"/>
        <end position="217"/>
    </location>
</feature>
<sequence length="530" mass="57477">MAPADPLSSSLTSLDDSADRAERSATRSAAPIQAVEAPQAPLPPSPGSQAVNRVLERFDRFETRLDDLEGRLSIGGVTASASSVAPASMARVASAPAGIIPPSTAYATPYRGQQQNSSIPSGVTSSGPPHLLPRHSTPARPSDVDRLVNSFRSLDDEDKDSFRLLCQKMGVRSHKVIDALGAISAEDGAFDATFGPPPSVPALSSDRMQPHSSSTTPPRFIQCKPEWLPKFDGVPENLEHFLGRILDIARSNGTEAWDSAMARTLPLVLTGDAASWHEGLSLPVARSLDSVAAYAKALRQAFPVDEVDQRRRAQERKWIPEDEPAQTYHFDKIRLLRTDDPETALSEVRLVQDLLDGLPPSFRALMHLPRRTATRDDVRLELVEVESLWRKLNPDRALRTAKSAAAESSDRTASSSSGGRGSRSAPAGLSTPARAPAAVPPAAVRPGGPLGMSATYDKSRIVEAKNGRPRMYRWPDSTKVLELSHPCKRCGQDHFDFEHNDLVPAVRVMDPVDSSDYKIIDESDLSSEDF</sequence>
<dbReference type="AlphaFoldDB" id="A0A8T8SEN6"/>